<dbReference type="InterPro" id="IPR043476">
    <property type="entry name" value="Yro2-like_7TM"/>
</dbReference>
<comment type="similarity">
    <text evidence="2">Belongs to the archaeal/bacterial/fungal opsin family.</text>
</comment>
<evidence type="ECO:0000313" key="9">
    <source>
        <dbReference type="Proteomes" id="UP000094236"/>
    </source>
</evidence>
<gene>
    <name evidence="8" type="ORF">PACTADRAFT_48443</name>
</gene>
<comment type="subcellular location">
    <subcellularLocation>
        <location evidence="1">Membrane</location>
        <topology evidence="1">Multi-pass membrane protein</topology>
    </subcellularLocation>
</comment>
<dbReference type="PANTHER" id="PTHR28286">
    <property type="match status" value="1"/>
</dbReference>
<feature type="transmembrane region" description="Helical" evidence="7">
    <location>
        <begin position="108"/>
        <end position="131"/>
    </location>
</feature>
<protein>
    <submittedName>
        <fullName evidence="8">Uncharacterized protein</fullName>
    </submittedName>
</protein>
<dbReference type="Gene3D" id="1.20.1070.10">
    <property type="entry name" value="Rhodopsin 7-helix transmembrane proteins"/>
    <property type="match status" value="1"/>
</dbReference>
<keyword evidence="5 7" id="KW-0472">Membrane</keyword>
<dbReference type="EMBL" id="KV454012">
    <property type="protein sequence ID" value="ODV96612.1"/>
    <property type="molecule type" value="Genomic_DNA"/>
</dbReference>
<evidence type="ECO:0000256" key="1">
    <source>
        <dbReference type="ARBA" id="ARBA00004141"/>
    </source>
</evidence>
<dbReference type="OrthoDB" id="536545at2759"/>
<dbReference type="SUPFAM" id="SSF81321">
    <property type="entry name" value="Family A G protein-coupled receptor-like"/>
    <property type="match status" value="1"/>
</dbReference>
<feature type="transmembrane region" description="Helical" evidence="7">
    <location>
        <begin position="237"/>
        <end position="258"/>
    </location>
</feature>
<dbReference type="PANTHER" id="PTHR28286:SF1">
    <property type="entry name" value="30 KDA HEAT SHOCK PROTEIN-RELATED"/>
    <property type="match status" value="1"/>
</dbReference>
<sequence>MSSISGVIKAGNQAVSINEPTGVDIHLTSHGSSWLWAAFSLFGFFVLFHLTAPLWQKKKILHFAPLLATLALFYTYFALASDLGWTGIQAEFNNDKVSDSSETPGKRQIFYARYIGWFLAWPSLLFTFESVSHTSPIQIDLSFLGNFFTQILLSEIFILALLIGALIKSTYKWGYFVFAVTAAFACIGIICHRQIMITDAPARTIFLTLFSGVVWIGYLVSWGLCEGGNVIQPDSEAVFYGILDVVLFGFIPLVHTVLVKKDDEDVSLVLPTNIVEKEVLPKDLSYHSSVHSGRTVGENTPQDATSPVTETPVSEPISV</sequence>
<evidence type="ECO:0000256" key="7">
    <source>
        <dbReference type="SAM" id="Phobius"/>
    </source>
</evidence>
<keyword evidence="3 7" id="KW-0812">Transmembrane</keyword>
<keyword evidence="4 7" id="KW-1133">Transmembrane helix</keyword>
<evidence type="ECO:0000313" key="8">
    <source>
        <dbReference type="EMBL" id="ODV96612.1"/>
    </source>
</evidence>
<keyword evidence="9" id="KW-1185">Reference proteome</keyword>
<dbReference type="InterPro" id="IPR001425">
    <property type="entry name" value="Arc/bac/fun_rhodopsins"/>
</dbReference>
<evidence type="ECO:0000256" key="5">
    <source>
        <dbReference type="ARBA" id="ARBA00023136"/>
    </source>
</evidence>
<dbReference type="CDD" id="cd15239">
    <property type="entry name" value="7tm_YRO2_fungal-like"/>
    <property type="match status" value="1"/>
</dbReference>
<evidence type="ECO:0000256" key="2">
    <source>
        <dbReference type="ARBA" id="ARBA00008130"/>
    </source>
</evidence>
<name>A0A1E4TXW6_PACTA</name>
<proteinExistence type="inferred from homology"/>
<feature type="transmembrane region" description="Helical" evidence="7">
    <location>
        <begin position="143"/>
        <end position="167"/>
    </location>
</feature>
<feature type="transmembrane region" description="Helical" evidence="7">
    <location>
        <begin position="204"/>
        <end position="225"/>
    </location>
</feature>
<evidence type="ECO:0000256" key="6">
    <source>
        <dbReference type="SAM" id="MobiDB-lite"/>
    </source>
</evidence>
<evidence type="ECO:0000256" key="4">
    <source>
        <dbReference type="ARBA" id="ARBA00022989"/>
    </source>
</evidence>
<organism evidence="8 9">
    <name type="scientific">Pachysolen tannophilus NRRL Y-2460</name>
    <dbReference type="NCBI Taxonomy" id="669874"/>
    <lineage>
        <taxon>Eukaryota</taxon>
        <taxon>Fungi</taxon>
        <taxon>Dikarya</taxon>
        <taxon>Ascomycota</taxon>
        <taxon>Saccharomycotina</taxon>
        <taxon>Pichiomycetes</taxon>
        <taxon>Pachysolenaceae</taxon>
        <taxon>Pachysolen</taxon>
    </lineage>
</organism>
<dbReference type="Proteomes" id="UP000094236">
    <property type="component" value="Unassembled WGS sequence"/>
</dbReference>
<dbReference type="GO" id="GO:0005783">
    <property type="term" value="C:endoplasmic reticulum"/>
    <property type="evidence" value="ECO:0007669"/>
    <property type="project" value="TreeGrafter"/>
</dbReference>
<feature type="transmembrane region" description="Helical" evidence="7">
    <location>
        <begin position="34"/>
        <end position="55"/>
    </location>
</feature>
<feature type="transmembrane region" description="Helical" evidence="7">
    <location>
        <begin position="67"/>
        <end position="88"/>
    </location>
</feature>
<feature type="transmembrane region" description="Helical" evidence="7">
    <location>
        <begin position="173"/>
        <end position="192"/>
    </location>
</feature>
<reference evidence="9" key="1">
    <citation type="submission" date="2016-05" db="EMBL/GenBank/DDBJ databases">
        <title>Comparative genomics of biotechnologically important yeasts.</title>
        <authorList>
            <consortium name="DOE Joint Genome Institute"/>
            <person name="Riley R."/>
            <person name="Haridas S."/>
            <person name="Wolfe K.H."/>
            <person name="Lopes M.R."/>
            <person name="Hittinger C.T."/>
            <person name="Goker M."/>
            <person name="Salamov A."/>
            <person name="Wisecaver J."/>
            <person name="Long T.M."/>
            <person name="Aerts A.L."/>
            <person name="Barry K."/>
            <person name="Choi C."/>
            <person name="Clum A."/>
            <person name="Coughlan A.Y."/>
            <person name="Deshpande S."/>
            <person name="Douglass A.P."/>
            <person name="Hanson S.J."/>
            <person name="Klenk H.-P."/>
            <person name="Labutti K."/>
            <person name="Lapidus A."/>
            <person name="Lindquist E."/>
            <person name="Lipzen A."/>
            <person name="Meier-Kolthoff J.P."/>
            <person name="Ohm R.A."/>
            <person name="Otillar R.P."/>
            <person name="Pangilinan J."/>
            <person name="Peng Y."/>
            <person name="Rokas A."/>
            <person name="Rosa C.A."/>
            <person name="Scheuner C."/>
            <person name="Sibirny A.A."/>
            <person name="Slot J.C."/>
            <person name="Stielow J.B."/>
            <person name="Sun H."/>
            <person name="Kurtzman C.P."/>
            <person name="Blackwell M."/>
            <person name="Grigoriev I.V."/>
            <person name="Jeffries T.W."/>
        </authorList>
    </citation>
    <scope>NUCLEOTIDE SEQUENCE [LARGE SCALE GENOMIC DNA]</scope>
    <source>
        <strain evidence="9">NRRL Y-2460</strain>
    </source>
</reference>
<feature type="compositionally biased region" description="Polar residues" evidence="6">
    <location>
        <begin position="290"/>
        <end position="312"/>
    </location>
</feature>
<dbReference type="SMART" id="SM01021">
    <property type="entry name" value="Bac_rhodopsin"/>
    <property type="match status" value="1"/>
</dbReference>
<accession>A0A1E4TXW6</accession>
<feature type="region of interest" description="Disordered" evidence="6">
    <location>
        <begin position="290"/>
        <end position="319"/>
    </location>
</feature>
<evidence type="ECO:0000256" key="3">
    <source>
        <dbReference type="ARBA" id="ARBA00022692"/>
    </source>
</evidence>
<dbReference type="GO" id="GO:0005886">
    <property type="term" value="C:plasma membrane"/>
    <property type="evidence" value="ECO:0007669"/>
    <property type="project" value="TreeGrafter"/>
</dbReference>
<dbReference type="AlphaFoldDB" id="A0A1E4TXW6"/>